<accession>A0AB36FS25</accession>
<reference evidence="2 3" key="1">
    <citation type="submission" date="2016-09" db="EMBL/GenBank/DDBJ databases">
        <title>Draft Genome Sequence of four Alteromonas macleodii strains isolated from copper coupons and grown long-term at elevated copper levels.</title>
        <authorList>
            <person name="Cusick K."/>
            <person name="Dale J."/>
            <person name="Little B."/>
            <person name="Biffinger J."/>
        </authorList>
    </citation>
    <scope>NUCLEOTIDE SEQUENCE [LARGE SCALE GENOMIC DNA]</scope>
    <source>
        <strain evidence="2 3">KCP01</strain>
    </source>
</reference>
<feature type="domain" description="GIY-YIG" evidence="1">
    <location>
        <begin position="1"/>
        <end position="86"/>
    </location>
</feature>
<dbReference type="CDD" id="cd10440">
    <property type="entry name" value="GIY-YIG_COG3680"/>
    <property type="match status" value="1"/>
</dbReference>
<dbReference type="Proteomes" id="UP000095392">
    <property type="component" value="Unassembled WGS sequence"/>
</dbReference>
<evidence type="ECO:0000313" key="3">
    <source>
        <dbReference type="Proteomes" id="UP000095392"/>
    </source>
</evidence>
<dbReference type="RefSeq" id="WP_069944903.1">
    <property type="nucleotide sequence ID" value="NZ_MIPW01000018.1"/>
</dbReference>
<comment type="caution">
    <text evidence="2">The sequence shown here is derived from an EMBL/GenBank/DDBJ whole genome shotgun (WGS) entry which is preliminary data.</text>
</comment>
<dbReference type="Pfam" id="PF22945">
    <property type="entry name" value="LEM-3_GIY-YIG"/>
    <property type="match status" value="1"/>
</dbReference>
<organism evidence="2 3">
    <name type="scientific">Alteromonas macleodii</name>
    <name type="common">Pseudoalteromonas macleodii</name>
    <dbReference type="NCBI Taxonomy" id="28108"/>
    <lineage>
        <taxon>Bacteria</taxon>
        <taxon>Pseudomonadati</taxon>
        <taxon>Pseudomonadota</taxon>
        <taxon>Gammaproteobacteria</taxon>
        <taxon>Alteromonadales</taxon>
        <taxon>Alteromonadaceae</taxon>
        <taxon>Alteromonas/Salinimonas group</taxon>
        <taxon>Alteromonas</taxon>
    </lineage>
</organism>
<dbReference type="SUPFAM" id="SSF82771">
    <property type="entry name" value="GIY-YIG endonuclease"/>
    <property type="match status" value="1"/>
</dbReference>
<evidence type="ECO:0000259" key="1">
    <source>
        <dbReference type="PROSITE" id="PS50164"/>
    </source>
</evidence>
<dbReference type="InterPro" id="IPR035901">
    <property type="entry name" value="GIY-YIG_endonuc_sf"/>
</dbReference>
<dbReference type="EMBL" id="MIPY01000021">
    <property type="protein sequence ID" value="OES29250.1"/>
    <property type="molecule type" value="Genomic_DNA"/>
</dbReference>
<dbReference type="PROSITE" id="PS50164">
    <property type="entry name" value="GIY_YIG"/>
    <property type="match status" value="1"/>
</dbReference>
<dbReference type="AlphaFoldDB" id="A0AB36FS25"/>
<dbReference type="InterPro" id="IPR000305">
    <property type="entry name" value="GIY-YIG_endonuc"/>
</dbReference>
<proteinExistence type="predicted"/>
<name>A0AB36FS25_ALTMA</name>
<gene>
    <name evidence="2" type="ORF">BFV95_3386</name>
</gene>
<protein>
    <submittedName>
        <fullName evidence="2">GIY-YIG catalytic domain protein</fullName>
    </submittedName>
</protein>
<evidence type="ECO:0000313" key="2">
    <source>
        <dbReference type="EMBL" id="OES29250.1"/>
    </source>
</evidence>
<sequence length="268" mass="30102">MDYYVYILFDTKTNDVFYVGKGKGFRIDHHENDAIESEKTAKIKALQEAERFGKRVVGRYNTENEAHAVEAILIKWVYGFDNLTNKVHGRYSSLIRSAGDYGKIPGIDVEKTPSLNDGSFTKAQQEKFVKNNIEAKLQSIKENIEPLLEGTEFTMSEIIGKSPADTGLWISNPSMDVSIRLKLPLAGRTISPEFVSTNTDKESKARFAQAMAPLKINNGSVGSYIGLQNYLERAGIDKDIEVRPKADDIDEIFDVVIFMIEQLQAKHS</sequence>
<keyword evidence="3" id="KW-1185">Reference proteome</keyword>